<keyword evidence="5" id="KW-0378">Hydrolase</keyword>
<evidence type="ECO:0000256" key="3">
    <source>
        <dbReference type="ARBA" id="ARBA00022490"/>
    </source>
</evidence>
<name>X1L0H7_9ZZZZ</name>
<dbReference type="InterPro" id="IPR029045">
    <property type="entry name" value="ClpP/crotonase-like_dom_sf"/>
</dbReference>
<dbReference type="SUPFAM" id="SSF52096">
    <property type="entry name" value="ClpP/crotonase"/>
    <property type="match status" value="1"/>
</dbReference>
<dbReference type="GO" id="GO:0005737">
    <property type="term" value="C:cytoplasm"/>
    <property type="evidence" value="ECO:0007669"/>
    <property type="project" value="UniProtKB-SubCell"/>
</dbReference>
<dbReference type="InterPro" id="IPR036034">
    <property type="entry name" value="PDZ_sf"/>
</dbReference>
<dbReference type="Pfam" id="PF14685">
    <property type="entry name" value="PDZ_Tricorn"/>
    <property type="match status" value="1"/>
</dbReference>
<protein>
    <recommendedName>
        <fullName evidence="7">Tail specific protease domain-containing protein</fullName>
    </recommendedName>
</protein>
<reference evidence="8" key="1">
    <citation type="journal article" date="2014" name="Front. Microbiol.">
        <title>High frequency of phylogenetically diverse reductive dehalogenase-homologous genes in deep subseafloor sedimentary metagenomes.</title>
        <authorList>
            <person name="Kawai M."/>
            <person name="Futagami T."/>
            <person name="Toyoda A."/>
            <person name="Takaki Y."/>
            <person name="Nishi S."/>
            <person name="Hori S."/>
            <person name="Arai W."/>
            <person name="Tsubouchi T."/>
            <person name="Morono Y."/>
            <person name="Uchiyama I."/>
            <person name="Ito T."/>
            <person name="Fujiyama A."/>
            <person name="Inagaki F."/>
            <person name="Takami H."/>
        </authorList>
    </citation>
    <scope>NUCLEOTIDE SEQUENCE</scope>
    <source>
        <strain evidence="8">Expedition CK06-06</strain>
    </source>
</reference>
<dbReference type="PANTHER" id="PTHR43253:SF1">
    <property type="entry name" value="TRICORN PROTEASE HOMOLOG 2-RELATED"/>
    <property type="match status" value="1"/>
</dbReference>
<feature type="non-terminal residue" evidence="8">
    <location>
        <position position="324"/>
    </location>
</feature>
<evidence type="ECO:0000256" key="2">
    <source>
        <dbReference type="ARBA" id="ARBA00008524"/>
    </source>
</evidence>
<dbReference type="InterPro" id="IPR029414">
    <property type="entry name" value="Tricorn_PDZ"/>
</dbReference>
<dbReference type="Pfam" id="PF03572">
    <property type="entry name" value="Peptidase_S41"/>
    <property type="match status" value="1"/>
</dbReference>
<dbReference type="SUPFAM" id="SSF50156">
    <property type="entry name" value="PDZ domain-like"/>
    <property type="match status" value="1"/>
</dbReference>
<dbReference type="SMART" id="SM00245">
    <property type="entry name" value="TSPc"/>
    <property type="match status" value="1"/>
</dbReference>
<dbReference type="Gene3D" id="3.90.226.10">
    <property type="entry name" value="2-enoyl-CoA Hydratase, Chain A, domain 1"/>
    <property type="match status" value="1"/>
</dbReference>
<keyword evidence="3" id="KW-0963">Cytoplasm</keyword>
<dbReference type="InterPro" id="IPR005151">
    <property type="entry name" value="Tail-specific_protease"/>
</dbReference>
<evidence type="ECO:0000259" key="7">
    <source>
        <dbReference type="SMART" id="SM00245"/>
    </source>
</evidence>
<evidence type="ECO:0000256" key="4">
    <source>
        <dbReference type="ARBA" id="ARBA00022670"/>
    </source>
</evidence>
<keyword evidence="6" id="KW-0720">Serine protease</keyword>
<evidence type="ECO:0000256" key="6">
    <source>
        <dbReference type="ARBA" id="ARBA00022825"/>
    </source>
</evidence>
<evidence type="ECO:0000256" key="1">
    <source>
        <dbReference type="ARBA" id="ARBA00004496"/>
    </source>
</evidence>
<proteinExistence type="inferred from homology"/>
<dbReference type="InterPro" id="IPR012393">
    <property type="entry name" value="Tricorn_protease"/>
</dbReference>
<dbReference type="GO" id="GO:0008236">
    <property type="term" value="F:serine-type peptidase activity"/>
    <property type="evidence" value="ECO:0007669"/>
    <property type="project" value="UniProtKB-KW"/>
</dbReference>
<comment type="caution">
    <text evidence="8">The sequence shown here is derived from an EMBL/GenBank/DDBJ whole genome shotgun (WGS) entry which is preliminary data.</text>
</comment>
<evidence type="ECO:0000256" key="5">
    <source>
        <dbReference type="ARBA" id="ARBA00022801"/>
    </source>
</evidence>
<accession>X1L0H7</accession>
<dbReference type="GO" id="GO:0006508">
    <property type="term" value="P:proteolysis"/>
    <property type="evidence" value="ECO:0007669"/>
    <property type="project" value="UniProtKB-KW"/>
</dbReference>
<evidence type="ECO:0000313" key="8">
    <source>
        <dbReference type="EMBL" id="GAI12448.1"/>
    </source>
</evidence>
<dbReference type="Gene3D" id="2.30.42.10">
    <property type="match status" value="1"/>
</dbReference>
<feature type="domain" description="Tail specific protease" evidence="7">
    <location>
        <begin position="113"/>
        <end position="303"/>
    </location>
</feature>
<dbReference type="PANTHER" id="PTHR43253">
    <property type="entry name" value="TRICORN PROTEASE HOMOLOG 2-RELATED"/>
    <property type="match status" value="1"/>
</dbReference>
<comment type="subcellular location">
    <subcellularLocation>
        <location evidence="1">Cytoplasm</location>
    </subcellularLocation>
</comment>
<feature type="non-terminal residue" evidence="8">
    <location>
        <position position="1"/>
    </location>
</feature>
<sequence>AEMISEVNAGHTYYGGGDVDSGPRQSIGYLGVDFELDQGYYRIAKVYEGGTWDTDARSALHELDEKEREQFKYLFKVNGVPVDTSKAPWAAFEGLSGQTVTLTVGTDPDPEKATNVVVKLLGSERNVRYRHWVESNRRHVEKESDGQVGYIHVPDTGSRGQRELFRQFYGQMNKGALIIDERWNGGGNIADRFIELLNRPIYMHIFERYENDWRVPTLSHQGPKCMMINGEAGSGGDIFPYLFRKAGLGKLIGMRTWGGVIGISRNPSLIDGARLTVPFITFYETDGTLTMEGHGVDPDIEIIDDPALMVDGDDPQLDAAIQHM</sequence>
<keyword evidence="4" id="KW-0645">Protease</keyword>
<comment type="similarity">
    <text evidence="2">Belongs to the peptidase S41B family.</text>
</comment>
<gene>
    <name evidence="8" type="ORF">S06H3_18095</name>
</gene>
<dbReference type="CDD" id="cd07562">
    <property type="entry name" value="Peptidase_S41_TRI"/>
    <property type="match status" value="1"/>
</dbReference>
<dbReference type="AlphaFoldDB" id="X1L0H7"/>
<organism evidence="8">
    <name type="scientific">marine sediment metagenome</name>
    <dbReference type="NCBI Taxonomy" id="412755"/>
    <lineage>
        <taxon>unclassified sequences</taxon>
        <taxon>metagenomes</taxon>
        <taxon>ecological metagenomes</taxon>
    </lineage>
</organism>
<dbReference type="EMBL" id="BARV01009114">
    <property type="protein sequence ID" value="GAI12448.1"/>
    <property type="molecule type" value="Genomic_DNA"/>
</dbReference>